<organism evidence="1 2">
    <name type="scientific">Frankia umida</name>
    <dbReference type="NCBI Taxonomy" id="573489"/>
    <lineage>
        <taxon>Bacteria</taxon>
        <taxon>Bacillati</taxon>
        <taxon>Actinomycetota</taxon>
        <taxon>Actinomycetes</taxon>
        <taxon>Frankiales</taxon>
        <taxon>Frankiaceae</taxon>
        <taxon>Frankia</taxon>
    </lineage>
</organism>
<proteinExistence type="predicted"/>
<gene>
    <name evidence="1" type="ORF">MXD59_12635</name>
</gene>
<comment type="caution">
    <text evidence="1">The sequence shown here is derived from an EMBL/GenBank/DDBJ whole genome shotgun (WGS) entry which is preliminary data.</text>
</comment>
<name>A0ABT0JYJ9_9ACTN</name>
<accession>A0ABT0JYJ9</accession>
<evidence type="ECO:0000313" key="1">
    <source>
        <dbReference type="EMBL" id="MCK9876614.1"/>
    </source>
</evidence>
<dbReference type="Proteomes" id="UP001201873">
    <property type="component" value="Unassembled WGS sequence"/>
</dbReference>
<dbReference type="EMBL" id="JALKFT010000010">
    <property type="protein sequence ID" value="MCK9876614.1"/>
    <property type="molecule type" value="Genomic_DNA"/>
</dbReference>
<keyword evidence="2" id="KW-1185">Reference proteome</keyword>
<dbReference type="RefSeq" id="WP_248824844.1">
    <property type="nucleotide sequence ID" value="NZ_JALKFT010000010.1"/>
</dbReference>
<reference evidence="1 2" key="1">
    <citation type="submission" date="2022-04" db="EMBL/GenBank/DDBJ databases">
        <title>Genome diversity in the genus Frankia.</title>
        <authorList>
            <person name="Carlos-Shanley C."/>
            <person name="Hahn D."/>
        </authorList>
    </citation>
    <scope>NUCLEOTIDE SEQUENCE [LARGE SCALE GENOMIC DNA]</scope>
    <source>
        <strain evidence="1 2">Ag45/Mut15</strain>
    </source>
</reference>
<protein>
    <submittedName>
        <fullName evidence="1">Uncharacterized protein</fullName>
    </submittedName>
</protein>
<evidence type="ECO:0000313" key="2">
    <source>
        <dbReference type="Proteomes" id="UP001201873"/>
    </source>
</evidence>
<sequence>MPYIFTDHTDLASLKRADVVVGRVLDANAKIDDWLDCVRSYTDEMPACREALVYEGRVDGGRFAIASFSDALGSNNPDVANLITAKIREHRASAEAARRRSCIREYHLGYAAGCDEIFNLLLGAIEASLAAR</sequence>